<proteinExistence type="predicted"/>
<dbReference type="Proteomes" id="UP000481421">
    <property type="component" value="Unassembled WGS sequence"/>
</dbReference>
<evidence type="ECO:0000313" key="2">
    <source>
        <dbReference type="EMBL" id="NEX45763.1"/>
    </source>
</evidence>
<feature type="transmembrane region" description="Helical" evidence="1">
    <location>
        <begin position="55"/>
        <end position="81"/>
    </location>
</feature>
<protein>
    <submittedName>
        <fullName evidence="2">Dihydroorotate dehydrogenase</fullName>
    </submittedName>
</protein>
<comment type="caution">
    <text evidence="2">The sequence shown here is derived from an EMBL/GenBank/DDBJ whole genome shotgun (WGS) entry which is preliminary data.</text>
</comment>
<accession>A0A6B3RKW8</accession>
<keyword evidence="3" id="KW-1185">Reference proteome</keyword>
<name>A0A6B3RKW8_9RHOB</name>
<evidence type="ECO:0000313" key="3">
    <source>
        <dbReference type="Proteomes" id="UP000481421"/>
    </source>
</evidence>
<keyword evidence="1" id="KW-1133">Transmembrane helix</keyword>
<organism evidence="2 3">
    <name type="scientific">Pseudotabrizicola algicola</name>
    <dbReference type="NCBI Taxonomy" id="2709381"/>
    <lineage>
        <taxon>Bacteria</taxon>
        <taxon>Pseudomonadati</taxon>
        <taxon>Pseudomonadota</taxon>
        <taxon>Alphaproteobacteria</taxon>
        <taxon>Rhodobacterales</taxon>
        <taxon>Paracoccaceae</taxon>
        <taxon>Pseudotabrizicola</taxon>
    </lineage>
</organism>
<gene>
    <name evidence="2" type="ORF">G3572_06065</name>
</gene>
<evidence type="ECO:0000256" key="1">
    <source>
        <dbReference type="SAM" id="Phobius"/>
    </source>
</evidence>
<sequence length="117" mass="11757">MDDLFALARSQPPQPDGDFMARMLADAYACQPAAPARLAPAPSRAVSRPGVWARLAAALGGALAVAGIGSAAMAGLVIGYVQPESVVSFAGTIGFGLGESLDLLSGFDGLLSEELAP</sequence>
<reference evidence="2 3" key="1">
    <citation type="submission" date="2020-02" db="EMBL/GenBank/DDBJ databases">
        <title>Rhodobacter algicola sp. nov., isolated from microalga culture.</title>
        <authorList>
            <person name="Park C.-Y."/>
        </authorList>
    </citation>
    <scope>NUCLEOTIDE SEQUENCE [LARGE SCALE GENOMIC DNA]</scope>
    <source>
        <strain evidence="2 3">ETT8</strain>
    </source>
</reference>
<keyword evidence="1" id="KW-0472">Membrane</keyword>
<dbReference type="AlphaFoldDB" id="A0A6B3RKW8"/>
<keyword evidence="1" id="KW-0812">Transmembrane</keyword>
<dbReference type="EMBL" id="JAAIKE010000001">
    <property type="protein sequence ID" value="NEX45763.1"/>
    <property type="molecule type" value="Genomic_DNA"/>
</dbReference>